<evidence type="ECO:0000256" key="3">
    <source>
        <dbReference type="RuleBase" id="RU361235"/>
    </source>
</evidence>
<evidence type="ECO:0000313" key="6">
    <source>
        <dbReference type="RefSeq" id="XP_030980127.1"/>
    </source>
</evidence>
<feature type="chain" id="PRO_5028520565" description="Carboxylic ester hydrolase" evidence="3">
    <location>
        <begin position="20"/>
        <end position="560"/>
    </location>
</feature>
<gene>
    <name evidence="6" type="ORF">PgNI_10549</name>
</gene>
<dbReference type="Gene3D" id="3.40.50.1820">
    <property type="entry name" value="alpha/beta hydrolase"/>
    <property type="match status" value="1"/>
</dbReference>
<evidence type="ECO:0000256" key="1">
    <source>
        <dbReference type="ARBA" id="ARBA00005964"/>
    </source>
</evidence>
<dbReference type="Proteomes" id="UP000515153">
    <property type="component" value="Chromosome VII"/>
</dbReference>
<reference evidence="6" key="3">
    <citation type="submission" date="2025-08" db="UniProtKB">
        <authorList>
            <consortium name="RefSeq"/>
        </authorList>
    </citation>
    <scope>IDENTIFICATION</scope>
    <source>
        <strain evidence="6">NI907</strain>
    </source>
</reference>
<dbReference type="KEGG" id="pgri:PgNI_10549"/>
<dbReference type="GeneID" id="41965428"/>
<dbReference type="InterPro" id="IPR029058">
    <property type="entry name" value="AB_hydrolase_fold"/>
</dbReference>
<feature type="signal peptide" evidence="3">
    <location>
        <begin position="1"/>
        <end position="19"/>
    </location>
</feature>
<dbReference type="EC" id="3.1.1.-" evidence="3"/>
<dbReference type="PANTHER" id="PTHR43918:SF4">
    <property type="entry name" value="CARBOXYLIC ESTER HYDROLASE"/>
    <property type="match status" value="1"/>
</dbReference>
<keyword evidence="5" id="KW-1185">Reference proteome</keyword>
<dbReference type="InterPro" id="IPR002018">
    <property type="entry name" value="CarbesteraseB"/>
</dbReference>
<evidence type="ECO:0000256" key="2">
    <source>
        <dbReference type="ARBA" id="ARBA00022801"/>
    </source>
</evidence>
<name>A0A6P8AZ27_PYRGI</name>
<dbReference type="RefSeq" id="XP_030980127.1">
    <property type="nucleotide sequence ID" value="XM_031130521.1"/>
</dbReference>
<keyword evidence="2 3" id="KW-0378">Hydrolase</keyword>
<protein>
    <recommendedName>
        <fullName evidence="3">Carboxylic ester hydrolase</fullName>
        <ecNumber evidence="3">3.1.1.-</ecNumber>
    </recommendedName>
</protein>
<comment type="similarity">
    <text evidence="1 3">Belongs to the type-B carboxylesterase/lipase family.</text>
</comment>
<reference evidence="6" key="2">
    <citation type="submission" date="2019-10" db="EMBL/GenBank/DDBJ databases">
        <authorList>
            <consortium name="NCBI Genome Project"/>
        </authorList>
    </citation>
    <scope>NUCLEOTIDE SEQUENCE</scope>
    <source>
        <strain evidence="6">NI907</strain>
    </source>
</reference>
<dbReference type="GO" id="GO:0052689">
    <property type="term" value="F:carboxylic ester hydrolase activity"/>
    <property type="evidence" value="ECO:0007669"/>
    <property type="project" value="TreeGrafter"/>
</dbReference>
<dbReference type="InterPro" id="IPR050654">
    <property type="entry name" value="AChE-related_enzymes"/>
</dbReference>
<dbReference type="AlphaFoldDB" id="A0A6P8AZ27"/>
<sequence length="560" mass="61351">MKATLLYLSVSCHLTGALAGPVETSYNPVTLADYGTFSGLVVTETFTGKSLPSPVDAWLGMDFATQPVGDNRFRAVGWPAPFDGIKPATEFKKACPQAVTAVLPSEDQSEDCLQFNVWRTPGVSLDEKLPVMVWFMGGAFNRGNQKLFDGGSFVANSPKPMVFVSFHHRIGALGFPTSDLFERHDGLNLGVRDSRLFLEFVQKHISSFGGDPDTVTIGGLSAGAHGVGIQHVGNHSDSAGKPLFARVYYMSGSSTARAFPGVDYPLYQKQFSEFLERTGCNSAGDDDEATIACLRAVSWEAIRDASVGIFNQYDKAITWPWQPVQGGPLFAKPGSQSGIDGTFYHVPVISSSTTDEGRRYIPGTLETNEEFLNFMHNIAPALTEDDINLMANLYPDPATDPSSPYTNSMNSTQFSRLSDAWSDYAYICPSQENAYRSAVAGLPVWKMRWNAGDNLPAWRGIQHATDPAYTWAEPTVEFPELGKAQHAYIASFALTGNPNTYRLAGSPEWPNYKPEGYGIESPAPDQLVMNPSGPEIEKDDARREACLFWRDPERAPRLNK</sequence>
<dbReference type="InterPro" id="IPR019826">
    <property type="entry name" value="Carboxylesterase_B_AS"/>
</dbReference>
<organism evidence="5 6">
    <name type="scientific">Pyricularia grisea</name>
    <name type="common">Crabgrass-specific blast fungus</name>
    <name type="synonym">Magnaporthe grisea</name>
    <dbReference type="NCBI Taxonomy" id="148305"/>
    <lineage>
        <taxon>Eukaryota</taxon>
        <taxon>Fungi</taxon>
        <taxon>Dikarya</taxon>
        <taxon>Ascomycota</taxon>
        <taxon>Pezizomycotina</taxon>
        <taxon>Sordariomycetes</taxon>
        <taxon>Sordariomycetidae</taxon>
        <taxon>Magnaporthales</taxon>
        <taxon>Pyriculariaceae</taxon>
        <taxon>Pyricularia</taxon>
    </lineage>
</organism>
<accession>A0A6P8AZ27</accession>
<proteinExistence type="inferred from homology"/>
<keyword evidence="3" id="KW-0732">Signal</keyword>
<dbReference type="SUPFAM" id="SSF53474">
    <property type="entry name" value="alpha/beta-Hydrolases"/>
    <property type="match status" value="1"/>
</dbReference>
<evidence type="ECO:0000259" key="4">
    <source>
        <dbReference type="Pfam" id="PF00135"/>
    </source>
</evidence>
<evidence type="ECO:0000313" key="5">
    <source>
        <dbReference type="Proteomes" id="UP000515153"/>
    </source>
</evidence>
<dbReference type="OrthoDB" id="6846267at2759"/>
<dbReference type="PANTHER" id="PTHR43918">
    <property type="entry name" value="ACETYLCHOLINESTERASE"/>
    <property type="match status" value="1"/>
</dbReference>
<reference evidence="5 6" key="1">
    <citation type="journal article" date="2019" name="Mol. Biol. Evol.">
        <title>Blast fungal genomes show frequent chromosomal changes, gene gains and losses, and effector gene turnover.</title>
        <authorList>
            <person name="Gomez Luciano L.B."/>
            <person name="Jason Tsai I."/>
            <person name="Chuma I."/>
            <person name="Tosa Y."/>
            <person name="Chen Y.H."/>
            <person name="Li J.Y."/>
            <person name="Li M.Y."/>
            <person name="Jade Lu M.Y."/>
            <person name="Nakayashiki H."/>
            <person name="Li W.H."/>
        </authorList>
    </citation>
    <scope>NUCLEOTIDE SEQUENCE [LARGE SCALE GENOMIC DNA]</scope>
    <source>
        <strain evidence="5 6">NI907</strain>
    </source>
</reference>
<feature type="domain" description="Carboxylesterase type B" evidence="4">
    <location>
        <begin position="33"/>
        <end position="515"/>
    </location>
</feature>
<dbReference type="Pfam" id="PF00135">
    <property type="entry name" value="COesterase"/>
    <property type="match status" value="1"/>
</dbReference>
<dbReference type="PROSITE" id="PS00122">
    <property type="entry name" value="CARBOXYLESTERASE_B_1"/>
    <property type="match status" value="1"/>
</dbReference>